<feature type="compositionally biased region" description="Basic and acidic residues" evidence="1">
    <location>
        <begin position="1"/>
        <end position="10"/>
    </location>
</feature>
<feature type="transmembrane region" description="Helical" evidence="2">
    <location>
        <begin position="351"/>
        <end position="376"/>
    </location>
</feature>
<keyword evidence="2" id="KW-1133">Transmembrane helix</keyword>
<keyword evidence="2" id="KW-0812">Transmembrane</keyword>
<dbReference type="PANTHER" id="PTHR42078:SF1">
    <property type="entry name" value="GLUCAN 1, 4-ALPHA-GLUCOSIDASE"/>
    <property type="match status" value="1"/>
</dbReference>
<dbReference type="PANTHER" id="PTHR42078">
    <property type="entry name" value="GLUCAN 1, 4-ALPHA-GLUCOSIDASE"/>
    <property type="match status" value="1"/>
</dbReference>
<accession>A0A8H3G1S7</accession>
<feature type="compositionally biased region" description="Polar residues" evidence="1">
    <location>
        <begin position="165"/>
        <end position="175"/>
    </location>
</feature>
<evidence type="ECO:0000256" key="1">
    <source>
        <dbReference type="SAM" id="MobiDB-lite"/>
    </source>
</evidence>
<protein>
    <submittedName>
        <fullName evidence="3">Uncharacterized protein</fullName>
    </submittedName>
</protein>
<feature type="region of interest" description="Disordered" evidence="1">
    <location>
        <begin position="1"/>
        <end position="290"/>
    </location>
</feature>
<reference evidence="3" key="1">
    <citation type="submission" date="2021-03" db="EMBL/GenBank/DDBJ databases">
        <authorList>
            <person name="Tagirdzhanova G."/>
        </authorList>
    </citation>
    <scope>NUCLEOTIDE SEQUENCE</scope>
</reference>
<keyword evidence="2" id="KW-0472">Membrane</keyword>
<sequence length="411" mass="44587">MAKQPDRRSMLEVPSRTRGSVRSSHTDIFSDEFALEPYEVTDGHHENLVDRDDGDDGHDALSPTSRRSSYRQQSFESRIQRSRGSQRSETGTSIAPSFDDHAIRVSHPPRSVTSVSDLGSFSPPHQRPTRTTSTSTFSRAQSPYQGTTRPSHPYGMYSQDVGLTRTPSMATTSTIRRPERSYSGPSGPTQPYGMYPQNTVPEDERISAAGFPGMDQDYQRRLGPDGEDVDDLIGPDGYAEQLPPYTRFPNGIPPKYASGTGSFRRSGVPPNYMSESGSIRRSAVPASLEDSQETLNGARRYLNSSGETAISTNPFGDSSTQLNSTSAIAGLPKDEGGSFKERVREKSKRRVSVCCGVIPCWVLFVMSVVVILAVILGGGIGGTIAHKHTEEATAYNQPEAAHTVTASASSA</sequence>
<keyword evidence="4" id="KW-1185">Reference proteome</keyword>
<evidence type="ECO:0000313" key="3">
    <source>
        <dbReference type="EMBL" id="CAF9934666.1"/>
    </source>
</evidence>
<proteinExistence type="predicted"/>
<feature type="compositionally biased region" description="Polar residues" evidence="1">
    <location>
        <begin position="17"/>
        <end position="27"/>
    </location>
</feature>
<dbReference type="OrthoDB" id="5384459at2759"/>
<name>A0A8H3G1S7_9LECA</name>
<dbReference type="Proteomes" id="UP000664534">
    <property type="component" value="Unassembled WGS sequence"/>
</dbReference>
<feature type="compositionally biased region" description="Polar residues" evidence="1">
    <location>
        <begin position="62"/>
        <end position="76"/>
    </location>
</feature>
<comment type="caution">
    <text evidence="3">The sequence shown here is derived from an EMBL/GenBank/DDBJ whole genome shotgun (WGS) entry which is preliminary data.</text>
</comment>
<evidence type="ECO:0000313" key="4">
    <source>
        <dbReference type="Proteomes" id="UP000664534"/>
    </source>
</evidence>
<feature type="compositionally biased region" description="Low complexity" evidence="1">
    <location>
        <begin position="129"/>
        <end position="142"/>
    </location>
</feature>
<feature type="compositionally biased region" description="Basic and acidic residues" evidence="1">
    <location>
        <begin position="41"/>
        <end position="51"/>
    </location>
</feature>
<evidence type="ECO:0000256" key="2">
    <source>
        <dbReference type="SAM" id="Phobius"/>
    </source>
</evidence>
<dbReference type="AlphaFoldDB" id="A0A8H3G1S7"/>
<organism evidence="3 4">
    <name type="scientific">Imshaugia aleurites</name>
    <dbReference type="NCBI Taxonomy" id="172621"/>
    <lineage>
        <taxon>Eukaryota</taxon>
        <taxon>Fungi</taxon>
        <taxon>Dikarya</taxon>
        <taxon>Ascomycota</taxon>
        <taxon>Pezizomycotina</taxon>
        <taxon>Lecanoromycetes</taxon>
        <taxon>OSLEUM clade</taxon>
        <taxon>Lecanoromycetidae</taxon>
        <taxon>Lecanorales</taxon>
        <taxon>Lecanorineae</taxon>
        <taxon>Parmeliaceae</taxon>
        <taxon>Imshaugia</taxon>
    </lineage>
</organism>
<gene>
    <name evidence="3" type="ORF">IMSHALPRED_009795</name>
</gene>
<dbReference type="EMBL" id="CAJPDT010000078">
    <property type="protein sequence ID" value="CAF9934666.1"/>
    <property type="molecule type" value="Genomic_DNA"/>
</dbReference>